<accession>A0ACC2NLV5</accession>
<proteinExistence type="predicted"/>
<protein>
    <submittedName>
        <fullName evidence="1">Uncharacterized protein</fullName>
    </submittedName>
</protein>
<dbReference type="EMBL" id="CM056743">
    <property type="protein sequence ID" value="KAJ8672188.1"/>
    <property type="molecule type" value="Genomic_DNA"/>
</dbReference>
<comment type="caution">
    <text evidence="1">The sequence shown here is derived from an EMBL/GenBank/DDBJ whole genome shotgun (WGS) entry which is preliminary data.</text>
</comment>
<name>A0ACC2NLV5_9HYME</name>
<evidence type="ECO:0000313" key="2">
    <source>
        <dbReference type="Proteomes" id="UP001239111"/>
    </source>
</evidence>
<sequence length="446" mass="51889">MILFRIIYVSEFIEVGKPARALDTLQEVFRNKKWTYNWSESVLEPIMFKYLDLCVELKKSHIAKEGLFQYRNMFQSVNVGSLENVIRGYLRMAEEKTDAARKQSQQAVVDIDDLDNLATPESILLSAVSGEDAQDRSDRTILTPWVKFLWESYCQCLELLRTNAHVETLYHDIARMAFQFCLEYNRKTEFRKLCEKLRKHLEDISKLPQMVSNVSINKTETQQLNLETRLNQLDSAIQMELWQEAYKAIEDIHGLMNLSKKMPIPKTMANYYQKLAMVFWKAGNNLFHAAALFRLFQLSKDMKKNMSQEELQRMANRVLLATLSIPLPSAHPEFDRFIETDKSPQEKAQKLAVLLGLPQPPSRASLLRDIVRLNVVASASHQLQDLYNWLEVEFHPLELCEKVDTIVKNLQNDETSPLVQYVTALRDLTFIRLVHQVLLLFLQSIE</sequence>
<dbReference type="Proteomes" id="UP001239111">
    <property type="component" value="Chromosome 3"/>
</dbReference>
<keyword evidence="2" id="KW-1185">Reference proteome</keyword>
<evidence type="ECO:0000313" key="1">
    <source>
        <dbReference type="EMBL" id="KAJ8672188.1"/>
    </source>
</evidence>
<organism evidence="1 2">
    <name type="scientific">Eretmocerus hayati</name>
    <dbReference type="NCBI Taxonomy" id="131215"/>
    <lineage>
        <taxon>Eukaryota</taxon>
        <taxon>Metazoa</taxon>
        <taxon>Ecdysozoa</taxon>
        <taxon>Arthropoda</taxon>
        <taxon>Hexapoda</taxon>
        <taxon>Insecta</taxon>
        <taxon>Pterygota</taxon>
        <taxon>Neoptera</taxon>
        <taxon>Endopterygota</taxon>
        <taxon>Hymenoptera</taxon>
        <taxon>Apocrita</taxon>
        <taxon>Proctotrupomorpha</taxon>
        <taxon>Chalcidoidea</taxon>
        <taxon>Aphelinidae</taxon>
        <taxon>Aphelininae</taxon>
        <taxon>Eretmocerus</taxon>
    </lineage>
</organism>
<reference evidence="1" key="1">
    <citation type="submission" date="2023-04" db="EMBL/GenBank/DDBJ databases">
        <title>A chromosome-level genome assembly of the parasitoid wasp Eretmocerus hayati.</title>
        <authorList>
            <person name="Zhong Y."/>
            <person name="Liu S."/>
            <person name="Liu Y."/>
        </authorList>
    </citation>
    <scope>NUCLEOTIDE SEQUENCE</scope>
    <source>
        <strain evidence="1">ZJU_SS_LIU_2023</strain>
    </source>
</reference>
<gene>
    <name evidence="1" type="ORF">QAD02_003447</name>
</gene>